<dbReference type="RefSeq" id="WP_089405893.1">
    <property type="nucleotide sequence ID" value="NZ_FZOH01000010.1"/>
</dbReference>
<evidence type="ECO:0000313" key="2">
    <source>
        <dbReference type="EMBL" id="SNS90636.1"/>
    </source>
</evidence>
<protein>
    <submittedName>
        <fullName evidence="2">Uncharacterized protein</fullName>
    </submittedName>
</protein>
<organism evidence="2 3">
    <name type="scientific">Geodermatophilus saharensis</name>
    <dbReference type="NCBI Taxonomy" id="1137994"/>
    <lineage>
        <taxon>Bacteria</taxon>
        <taxon>Bacillati</taxon>
        <taxon>Actinomycetota</taxon>
        <taxon>Actinomycetes</taxon>
        <taxon>Geodermatophilales</taxon>
        <taxon>Geodermatophilaceae</taxon>
        <taxon>Geodermatophilus</taxon>
    </lineage>
</organism>
<dbReference type="AlphaFoldDB" id="A0A239IA11"/>
<feature type="transmembrane region" description="Helical" evidence="1">
    <location>
        <begin position="7"/>
        <end position="32"/>
    </location>
</feature>
<dbReference type="Proteomes" id="UP000198386">
    <property type="component" value="Unassembled WGS sequence"/>
</dbReference>
<dbReference type="OrthoDB" id="5198702at2"/>
<accession>A0A239IA11</accession>
<proteinExistence type="predicted"/>
<name>A0A239IA11_9ACTN</name>
<gene>
    <name evidence="2" type="ORF">SAMN04488107_4258</name>
</gene>
<dbReference type="EMBL" id="FZOH01000010">
    <property type="protein sequence ID" value="SNS90636.1"/>
    <property type="molecule type" value="Genomic_DNA"/>
</dbReference>
<keyword evidence="1" id="KW-0472">Membrane</keyword>
<reference evidence="3" key="1">
    <citation type="submission" date="2017-06" db="EMBL/GenBank/DDBJ databases">
        <authorList>
            <person name="Varghese N."/>
            <person name="Submissions S."/>
        </authorList>
    </citation>
    <scope>NUCLEOTIDE SEQUENCE [LARGE SCALE GENOMIC DNA]</scope>
    <source>
        <strain evidence="3">DSM 45423</strain>
    </source>
</reference>
<evidence type="ECO:0000313" key="3">
    <source>
        <dbReference type="Proteomes" id="UP000198386"/>
    </source>
</evidence>
<keyword evidence="1" id="KW-0812">Transmembrane</keyword>
<sequence length="74" mass="7982">MTGDAALRWLFALVAIAVLSAFALLLVTGQYYNEGPVLVRVAEDRGLHQGDVFVLTGWAAGVLSLLGLLTVRRR</sequence>
<keyword evidence="3" id="KW-1185">Reference proteome</keyword>
<keyword evidence="1" id="KW-1133">Transmembrane helix</keyword>
<feature type="transmembrane region" description="Helical" evidence="1">
    <location>
        <begin position="52"/>
        <end position="71"/>
    </location>
</feature>
<evidence type="ECO:0000256" key="1">
    <source>
        <dbReference type="SAM" id="Phobius"/>
    </source>
</evidence>